<evidence type="ECO:0000256" key="1">
    <source>
        <dbReference type="SAM" id="MobiDB-lite"/>
    </source>
</evidence>
<evidence type="ECO:0000313" key="2">
    <source>
        <dbReference type="EMBL" id="USG64665.1"/>
    </source>
</evidence>
<dbReference type="Proteomes" id="UP001056500">
    <property type="component" value="Chromosome"/>
</dbReference>
<keyword evidence="3" id="KW-1185">Reference proteome</keyword>
<reference evidence="2" key="1">
    <citation type="submission" date="2022-06" db="EMBL/GenBank/DDBJ databases">
        <title>Genome sequencing of Brevibacillus sp. BB3-R1.</title>
        <authorList>
            <person name="Heo J."/>
            <person name="Lee D."/>
            <person name="Won M."/>
            <person name="Han B.-H."/>
            <person name="Hong S.-B."/>
            <person name="Kwon S.-W."/>
        </authorList>
    </citation>
    <scope>NUCLEOTIDE SEQUENCE</scope>
    <source>
        <strain evidence="2">BB3-R1</strain>
    </source>
</reference>
<accession>A0ABY4WBW2</accession>
<dbReference type="EMBL" id="CP098755">
    <property type="protein sequence ID" value="USG64665.1"/>
    <property type="molecule type" value="Genomic_DNA"/>
</dbReference>
<dbReference type="Pfam" id="PF04350">
    <property type="entry name" value="PilO"/>
    <property type="match status" value="1"/>
</dbReference>
<dbReference type="RefSeq" id="WP_251871776.1">
    <property type="nucleotide sequence ID" value="NZ_CP098755.1"/>
</dbReference>
<protein>
    <submittedName>
        <fullName evidence="2">Type 4a pilus biogenesis protein PilO</fullName>
    </submittedName>
</protein>
<dbReference type="InterPro" id="IPR007445">
    <property type="entry name" value="PilO"/>
</dbReference>
<feature type="region of interest" description="Disordered" evidence="1">
    <location>
        <begin position="270"/>
        <end position="299"/>
    </location>
</feature>
<proteinExistence type="predicted"/>
<organism evidence="2 3">
    <name type="scientific">Brevibacillus ruminantium</name>
    <dbReference type="NCBI Taxonomy" id="2950604"/>
    <lineage>
        <taxon>Bacteria</taxon>
        <taxon>Bacillati</taxon>
        <taxon>Bacillota</taxon>
        <taxon>Bacilli</taxon>
        <taxon>Bacillales</taxon>
        <taxon>Paenibacillaceae</taxon>
        <taxon>Brevibacillus</taxon>
    </lineage>
</organism>
<evidence type="ECO:0000313" key="3">
    <source>
        <dbReference type="Proteomes" id="UP001056500"/>
    </source>
</evidence>
<sequence>MAEKTRQLLFLFAALLFALLAVFYYFYLAPLQEKKNRQTLELAQLRASVQGIMDKKQEEKKEQVVTEEALAKVIEAIPVTPYTDQLVKDLGRLQTISRVEILSASFDEQKAMSAKDMAEQIIPKEDQQNKASAEAPQERSNASTNSAEQTVAVQTSAEATATHSAKDQKENAGNEALSIEKLKRFLPETILGSVAITISVKGEYEQLYQFLTEVQEMSRYLRVDEISVADTEKDEFVVPSDEKMTATVKLTSYYAPEFKQLIDKLPAVDVEAPSGKDNPFRYGAKNSNGENPKQEEASN</sequence>
<gene>
    <name evidence="2" type="primary">pilO</name>
    <name evidence="2" type="ORF">NDK47_21355</name>
</gene>
<dbReference type="Gene3D" id="3.30.70.60">
    <property type="match status" value="1"/>
</dbReference>
<name>A0ABY4WBW2_9BACL</name>
<feature type="region of interest" description="Disordered" evidence="1">
    <location>
        <begin position="126"/>
        <end position="172"/>
    </location>
</feature>
<feature type="compositionally biased region" description="Polar residues" evidence="1">
    <location>
        <begin position="138"/>
        <end position="163"/>
    </location>
</feature>
<dbReference type="InterPro" id="IPR014717">
    <property type="entry name" value="Transl_elong_EF1B/ribsomal_bS6"/>
</dbReference>